<dbReference type="InterPro" id="IPR022041">
    <property type="entry name" value="Methyltransf_FA"/>
</dbReference>
<dbReference type="OrthoDB" id="8274941at2"/>
<accession>A0A3S3RSL5</accession>
<proteinExistence type="predicted"/>
<dbReference type="Proteomes" id="UP000287687">
    <property type="component" value="Unassembled WGS sequence"/>
</dbReference>
<dbReference type="Pfam" id="PF12248">
    <property type="entry name" value="Methyltransf_FA"/>
    <property type="match status" value="1"/>
</dbReference>
<comment type="caution">
    <text evidence="2">The sequence shown here is derived from an EMBL/GenBank/DDBJ whole genome shotgun (WGS) entry which is preliminary data.</text>
</comment>
<evidence type="ECO:0000259" key="1">
    <source>
        <dbReference type="Pfam" id="PF12248"/>
    </source>
</evidence>
<gene>
    <name evidence="2" type="ORF">EPK99_15130</name>
</gene>
<dbReference type="AlphaFoldDB" id="A0A3S3RSL5"/>
<keyword evidence="3" id="KW-1185">Reference proteome</keyword>
<name>A0A3S3RSL5_9HYPH</name>
<feature type="domain" description="Farnesoic acid O-methyl transferase" evidence="1">
    <location>
        <begin position="72"/>
        <end position="162"/>
    </location>
</feature>
<organism evidence="2 3">
    <name type="scientific">Neorhizobium lilium</name>
    <dbReference type="NCBI Taxonomy" id="2503024"/>
    <lineage>
        <taxon>Bacteria</taxon>
        <taxon>Pseudomonadati</taxon>
        <taxon>Pseudomonadota</taxon>
        <taxon>Alphaproteobacteria</taxon>
        <taxon>Hyphomicrobiales</taxon>
        <taxon>Rhizobiaceae</taxon>
        <taxon>Rhizobium/Agrobacterium group</taxon>
        <taxon>Neorhizobium</taxon>
    </lineage>
</organism>
<sequence length="417" mass="47589">MKPVVLVTFAGRQKRMEILTRYIRRAMQDGIIDEWHIWDFTRSREDHDWVTREFGPVRLMRDKVPYQTKGEVSRRSPFRTSVKIEHDLHIALVPNDGSDHCYEFAIGGWKNTYSALRKLNLADLSVFDRTEETMVWNRSTPGVLSAGVANQIVLSLDVDGAPTLFVNDVMIGRWPEIKLSAGASVSIRGGWGADLELCDVSAPVRRYIGNPMEPMPFWQAYDYYSRRIPEFADTLFLKCDDDIVYMDIEKLSDFVEFRRANPKYFIVSANVVNNGVCAYWQQVAGLLPSALGDFERPPGGFGGTLWQSPQRAAQLHDFFLAKENKYMPLTQPVIDWTERQSINFIAWLGKDLLHMSGLTRDDEHALSVEIPTFLDRPTAIYSDFVVSHLSFGPQERGLDVEPLIEGYEALMRAKIPA</sequence>
<reference evidence="2 3" key="1">
    <citation type="submission" date="2019-01" db="EMBL/GenBank/DDBJ databases">
        <title>The draft genome of Rhizobium sp. 24NR.</title>
        <authorList>
            <person name="Liu L."/>
            <person name="Liang L."/>
            <person name="Shi S."/>
            <person name="Xu L."/>
            <person name="Wang X."/>
            <person name="Li L."/>
            <person name="Zhang X."/>
        </authorList>
    </citation>
    <scope>NUCLEOTIDE SEQUENCE [LARGE SCALE GENOMIC DNA]</scope>
    <source>
        <strain evidence="2 3">24NR</strain>
    </source>
</reference>
<dbReference type="EMBL" id="SBIP01000003">
    <property type="protein sequence ID" value="RWX76994.1"/>
    <property type="molecule type" value="Genomic_DNA"/>
</dbReference>
<evidence type="ECO:0000313" key="3">
    <source>
        <dbReference type="Proteomes" id="UP000287687"/>
    </source>
</evidence>
<evidence type="ECO:0000313" key="2">
    <source>
        <dbReference type="EMBL" id="RWX76994.1"/>
    </source>
</evidence>
<protein>
    <recommendedName>
        <fullName evidence="1">Farnesoic acid O-methyl transferase domain-containing protein</fullName>
    </recommendedName>
</protein>